<name>A0A561UEI7_9ACTN</name>
<dbReference type="RefSeq" id="WP_145904298.1">
    <property type="nucleotide sequence ID" value="NZ_BAAAMZ010000019.1"/>
</dbReference>
<dbReference type="Proteomes" id="UP000317940">
    <property type="component" value="Unassembled WGS sequence"/>
</dbReference>
<proteinExistence type="predicted"/>
<reference evidence="2 3" key="1">
    <citation type="submission" date="2019-06" db="EMBL/GenBank/DDBJ databases">
        <title>Sequencing the genomes of 1000 actinobacteria strains.</title>
        <authorList>
            <person name="Klenk H.-P."/>
        </authorList>
    </citation>
    <scope>NUCLEOTIDE SEQUENCE [LARGE SCALE GENOMIC DNA]</scope>
    <source>
        <strain evidence="2 3">DSM 44826</strain>
    </source>
</reference>
<dbReference type="AlphaFoldDB" id="A0A561UEI7"/>
<dbReference type="EMBL" id="VIWT01000001">
    <property type="protein sequence ID" value="TWF97780.1"/>
    <property type="molecule type" value="Genomic_DNA"/>
</dbReference>
<feature type="region of interest" description="Disordered" evidence="1">
    <location>
        <begin position="1"/>
        <end position="74"/>
    </location>
</feature>
<keyword evidence="3" id="KW-1185">Reference proteome</keyword>
<evidence type="ECO:0000313" key="2">
    <source>
        <dbReference type="EMBL" id="TWF97780.1"/>
    </source>
</evidence>
<evidence type="ECO:0000313" key="3">
    <source>
        <dbReference type="Proteomes" id="UP000317940"/>
    </source>
</evidence>
<protein>
    <submittedName>
        <fullName evidence="2">Uncharacterized protein</fullName>
    </submittedName>
</protein>
<sequence>MSQTPAKSATKSTLGSRSTANPRRTTLASLEDFSQLPGARTSSEPVEYARELPTSTANPRRTKLMTLPKQERRD</sequence>
<feature type="compositionally biased region" description="Polar residues" evidence="1">
    <location>
        <begin position="1"/>
        <end position="28"/>
    </location>
</feature>
<evidence type="ECO:0000256" key="1">
    <source>
        <dbReference type="SAM" id="MobiDB-lite"/>
    </source>
</evidence>
<accession>A0A561UEI7</accession>
<gene>
    <name evidence="2" type="ORF">FHX73_111580</name>
</gene>
<organism evidence="2 3">
    <name type="scientific">Kitasatospora viridis</name>
    <dbReference type="NCBI Taxonomy" id="281105"/>
    <lineage>
        <taxon>Bacteria</taxon>
        <taxon>Bacillati</taxon>
        <taxon>Actinomycetota</taxon>
        <taxon>Actinomycetes</taxon>
        <taxon>Kitasatosporales</taxon>
        <taxon>Streptomycetaceae</taxon>
        <taxon>Kitasatospora</taxon>
    </lineage>
</organism>
<comment type="caution">
    <text evidence="2">The sequence shown here is derived from an EMBL/GenBank/DDBJ whole genome shotgun (WGS) entry which is preliminary data.</text>
</comment>
<dbReference type="OrthoDB" id="3855241at2"/>